<name>A0A6A6RKH7_9PLEO</name>
<feature type="compositionally biased region" description="Basic and acidic residues" evidence="1">
    <location>
        <begin position="172"/>
        <end position="187"/>
    </location>
</feature>
<proteinExistence type="predicted"/>
<reference evidence="2" key="1">
    <citation type="journal article" date="2020" name="Stud. Mycol.">
        <title>101 Dothideomycetes genomes: a test case for predicting lifestyles and emergence of pathogens.</title>
        <authorList>
            <person name="Haridas S."/>
            <person name="Albert R."/>
            <person name="Binder M."/>
            <person name="Bloem J."/>
            <person name="Labutti K."/>
            <person name="Salamov A."/>
            <person name="Andreopoulos B."/>
            <person name="Baker S."/>
            <person name="Barry K."/>
            <person name="Bills G."/>
            <person name="Bluhm B."/>
            <person name="Cannon C."/>
            <person name="Castanera R."/>
            <person name="Culley D."/>
            <person name="Daum C."/>
            <person name="Ezra D."/>
            <person name="Gonzalez J."/>
            <person name="Henrissat B."/>
            <person name="Kuo A."/>
            <person name="Liang C."/>
            <person name="Lipzen A."/>
            <person name="Lutzoni F."/>
            <person name="Magnuson J."/>
            <person name="Mondo S."/>
            <person name="Nolan M."/>
            <person name="Ohm R."/>
            <person name="Pangilinan J."/>
            <person name="Park H.-J."/>
            <person name="Ramirez L."/>
            <person name="Alfaro M."/>
            <person name="Sun H."/>
            <person name="Tritt A."/>
            <person name="Yoshinaga Y."/>
            <person name="Zwiers L.-H."/>
            <person name="Turgeon B."/>
            <person name="Goodwin S."/>
            <person name="Spatafora J."/>
            <person name="Crous P."/>
            <person name="Grigoriev I."/>
        </authorList>
    </citation>
    <scope>NUCLEOTIDE SEQUENCE</scope>
    <source>
        <strain evidence="2">CBS 473.64</strain>
    </source>
</reference>
<protein>
    <recommendedName>
        <fullName evidence="4">SMP domain-containing protein</fullName>
    </recommendedName>
</protein>
<organism evidence="2 3">
    <name type="scientific">Massarina eburnea CBS 473.64</name>
    <dbReference type="NCBI Taxonomy" id="1395130"/>
    <lineage>
        <taxon>Eukaryota</taxon>
        <taxon>Fungi</taxon>
        <taxon>Dikarya</taxon>
        <taxon>Ascomycota</taxon>
        <taxon>Pezizomycotina</taxon>
        <taxon>Dothideomycetes</taxon>
        <taxon>Pleosporomycetidae</taxon>
        <taxon>Pleosporales</taxon>
        <taxon>Massarineae</taxon>
        <taxon>Massarinaceae</taxon>
        <taxon>Massarina</taxon>
    </lineage>
</organism>
<dbReference type="Proteomes" id="UP000799753">
    <property type="component" value="Unassembled WGS sequence"/>
</dbReference>
<evidence type="ECO:0000256" key="1">
    <source>
        <dbReference type="SAM" id="MobiDB-lite"/>
    </source>
</evidence>
<sequence length="203" mass="21291">MSAKFLRTLPLRPTAPVVQYPRRAFFSTTFRAMASNTVDTDFVTKINAAEKALTGQSDPFRGGPTARAQAHAGNPLTAQVIADIAEGERVITGPNQPVQKSGPTAIAQSILTQLSSSMDSSPASGKLDSDTISTITEKEKQLSGLDQPVKGGPTARAQQHAGEEITSQALHDITEGEKEVTGGERVKGGPTAAAQSELAHSKQ</sequence>
<accession>A0A6A6RKH7</accession>
<dbReference type="EMBL" id="MU006804">
    <property type="protein sequence ID" value="KAF2635676.1"/>
    <property type="molecule type" value="Genomic_DNA"/>
</dbReference>
<evidence type="ECO:0000313" key="2">
    <source>
        <dbReference type="EMBL" id="KAF2635676.1"/>
    </source>
</evidence>
<feature type="region of interest" description="Disordered" evidence="1">
    <location>
        <begin position="138"/>
        <end position="203"/>
    </location>
</feature>
<evidence type="ECO:0000313" key="3">
    <source>
        <dbReference type="Proteomes" id="UP000799753"/>
    </source>
</evidence>
<dbReference type="OrthoDB" id="5209734at2759"/>
<gene>
    <name evidence="2" type="ORF">P280DRAFT_473609</name>
</gene>
<evidence type="ECO:0008006" key="4">
    <source>
        <dbReference type="Google" id="ProtNLM"/>
    </source>
</evidence>
<dbReference type="AlphaFoldDB" id="A0A6A6RKH7"/>
<keyword evidence="3" id="KW-1185">Reference proteome</keyword>